<reference evidence="1 2" key="1">
    <citation type="journal article" date="2020" name="ISME J.">
        <title>Uncovering the hidden diversity of litter-decomposition mechanisms in mushroom-forming fungi.</title>
        <authorList>
            <person name="Floudas D."/>
            <person name="Bentzer J."/>
            <person name="Ahren D."/>
            <person name="Johansson T."/>
            <person name="Persson P."/>
            <person name="Tunlid A."/>
        </authorList>
    </citation>
    <scope>NUCLEOTIDE SEQUENCE [LARGE SCALE GENOMIC DNA]</scope>
    <source>
        <strain evidence="1 2">CBS 175.51</strain>
    </source>
</reference>
<organism evidence="1 2">
    <name type="scientific">Ephemerocybe angulata</name>
    <dbReference type="NCBI Taxonomy" id="980116"/>
    <lineage>
        <taxon>Eukaryota</taxon>
        <taxon>Fungi</taxon>
        <taxon>Dikarya</taxon>
        <taxon>Basidiomycota</taxon>
        <taxon>Agaricomycotina</taxon>
        <taxon>Agaricomycetes</taxon>
        <taxon>Agaricomycetidae</taxon>
        <taxon>Agaricales</taxon>
        <taxon>Agaricineae</taxon>
        <taxon>Psathyrellaceae</taxon>
        <taxon>Ephemerocybe</taxon>
    </lineage>
</organism>
<name>A0A8H5F9W1_9AGAR</name>
<sequence>MWEWAITSMYGARMQARHVDDGSIGGDIHQAPTPMQYLTSLPSRFKYTEELTHAVTSAQLTAPRPGLRSLPIRPWSHPAKIMLGLLAHALDSPNGLKAPRSIPASQQQHRLP</sequence>
<gene>
    <name evidence="1" type="ORF">D9611_014286</name>
</gene>
<dbReference type="AlphaFoldDB" id="A0A8H5F9W1"/>
<keyword evidence="2" id="KW-1185">Reference proteome</keyword>
<protein>
    <submittedName>
        <fullName evidence="1">Uncharacterized protein</fullName>
    </submittedName>
</protein>
<evidence type="ECO:0000313" key="2">
    <source>
        <dbReference type="Proteomes" id="UP000541558"/>
    </source>
</evidence>
<proteinExistence type="predicted"/>
<dbReference type="EMBL" id="JAACJK010000122">
    <property type="protein sequence ID" value="KAF5329096.1"/>
    <property type="molecule type" value="Genomic_DNA"/>
</dbReference>
<comment type="caution">
    <text evidence="1">The sequence shown here is derived from an EMBL/GenBank/DDBJ whole genome shotgun (WGS) entry which is preliminary data.</text>
</comment>
<evidence type="ECO:0000313" key="1">
    <source>
        <dbReference type="EMBL" id="KAF5329096.1"/>
    </source>
</evidence>
<accession>A0A8H5F9W1</accession>
<dbReference type="Proteomes" id="UP000541558">
    <property type="component" value="Unassembled WGS sequence"/>
</dbReference>